<evidence type="ECO:0000256" key="1">
    <source>
        <dbReference type="SAM" id="Phobius"/>
    </source>
</evidence>
<proteinExistence type="predicted"/>
<accession>X6NNB7</accession>
<organism evidence="3 4">
    <name type="scientific">Reticulomyxa filosa</name>
    <dbReference type="NCBI Taxonomy" id="46433"/>
    <lineage>
        <taxon>Eukaryota</taxon>
        <taxon>Sar</taxon>
        <taxon>Rhizaria</taxon>
        <taxon>Retaria</taxon>
        <taxon>Foraminifera</taxon>
        <taxon>Monothalamids</taxon>
        <taxon>Reticulomyxidae</taxon>
        <taxon>Reticulomyxa</taxon>
    </lineage>
</organism>
<feature type="transmembrane region" description="Helical" evidence="1">
    <location>
        <begin position="1104"/>
        <end position="1125"/>
    </location>
</feature>
<keyword evidence="1" id="KW-1133">Transmembrane helix</keyword>
<keyword evidence="1" id="KW-0812">Transmembrane</keyword>
<dbReference type="InterPro" id="IPR016007">
    <property type="entry name" value="Alpha_rhamnosid"/>
</dbReference>
<dbReference type="OrthoDB" id="10036721at2759"/>
<keyword evidence="1" id="KW-0472">Membrane</keyword>
<dbReference type="AlphaFoldDB" id="X6NNB7"/>
<dbReference type="InterPro" id="IPR012341">
    <property type="entry name" value="6hp_glycosidase-like_sf"/>
</dbReference>
<feature type="transmembrane region" description="Helical" evidence="1">
    <location>
        <begin position="1042"/>
        <end position="1064"/>
    </location>
</feature>
<protein>
    <recommendedName>
        <fullName evidence="2">Alpha-L-rhamnosidase six-hairpin glycosidase domain-containing protein</fullName>
    </recommendedName>
</protein>
<dbReference type="InterPro" id="IPR035396">
    <property type="entry name" value="Bac_rhamnosid6H"/>
</dbReference>
<feature type="transmembrane region" description="Helical" evidence="1">
    <location>
        <begin position="737"/>
        <end position="756"/>
    </location>
</feature>
<evidence type="ECO:0000313" key="3">
    <source>
        <dbReference type="EMBL" id="ETO27481.1"/>
    </source>
</evidence>
<feature type="transmembrane region" description="Helical" evidence="1">
    <location>
        <begin position="573"/>
        <end position="593"/>
    </location>
</feature>
<dbReference type="PANTHER" id="PTHR33307">
    <property type="entry name" value="ALPHA-RHAMNOSIDASE (EUROFUNG)"/>
    <property type="match status" value="1"/>
</dbReference>
<feature type="transmembrane region" description="Helical" evidence="1">
    <location>
        <begin position="539"/>
        <end position="561"/>
    </location>
</feature>
<dbReference type="Proteomes" id="UP000023152">
    <property type="component" value="Unassembled WGS sequence"/>
</dbReference>
<dbReference type="EMBL" id="ASPP01007230">
    <property type="protein sequence ID" value="ETO27481.1"/>
    <property type="molecule type" value="Genomic_DNA"/>
</dbReference>
<reference evidence="3 4" key="1">
    <citation type="journal article" date="2013" name="Curr. Biol.">
        <title>The Genome of the Foraminiferan Reticulomyxa filosa.</title>
        <authorList>
            <person name="Glockner G."/>
            <person name="Hulsmann N."/>
            <person name="Schleicher M."/>
            <person name="Noegel A.A."/>
            <person name="Eichinger L."/>
            <person name="Gallinger C."/>
            <person name="Pawlowski J."/>
            <person name="Sierra R."/>
            <person name="Euteneuer U."/>
            <person name="Pillet L."/>
            <person name="Moustafa A."/>
            <person name="Platzer M."/>
            <person name="Groth M."/>
            <person name="Szafranski K."/>
            <person name="Schliwa M."/>
        </authorList>
    </citation>
    <scope>NUCLEOTIDE SEQUENCE [LARGE SCALE GENOMIC DNA]</scope>
</reference>
<feature type="transmembrane region" description="Helical" evidence="1">
    <location>
        <begin position="762"/>
        <end position="781"/>
    </location>
</feature>
<dbReference type="Pfam" id="PF17389">
    <property type="entry name" value="Bac_rhamnosid6H"/>
    <property type="match status" value="1"/>
</dbReference>
<feature type="transmembrane region" description="Helical" evidence="1">
    <location>
        <begin position="658"/>
        <end position="676"/>
    </location>
</feature>
<evidence type="ECO:0000259" key="2">
    <source>
        <dbReference type="Pfam" id="PF17389"/>
    </source>
</evidence>
<feature type="transmembrane region" description="Helical" evidence="1">
    <location>
        <begin position="696"/>
        <end position="717"/>
    </location>
</feature>
<name>X6NNB7_RETFI</name>
<dbReference type="PANTHER" id="PTHR33307:SF6">
    <property type="entry name" value="ALPHA-RHAMNOSIDASE (EUROFUNG)-RELATED"/>
    <property type="match status" value="1"/>
</dbReference>
<feature type="domain" description="Alpha-L-rhamnosidase six-hairpin glycosidase" evidence="2">
    <location>
        <begin position="15"/>
        <end position="302"/>
    </location>
</feature>
<sequence>MYYIIIIIIYSPKNSEDYGSVPDVVPFYRYGSRPSDPSWGLAFPQTVSALNQYFNLYGVMQSYMNDHTLLNYLTNLQNRMPPKNDIKQYPASYGDWVMYIYMYICIYVYMYIDQFIQNIDNPFTGAFSYIEAVRIVSSFAEEMDNLTLVSELNSLYSNLKGLFLNAWFNNQTNNFDVGIQTSYALPLHAHIYDPARLAQIENNLLTQISTDHNLLTVGILGCKFLFPVLSTLTIGDHTSLALSMIVGGDNFTYPSYSYESFNTYEPATGLWELWDAPSEGPGMNSRNHHMFSSVSGYLHSYVAGLVVADRGHKHLSKVQGGPRQMYYRVRIGHIPSQVLQWSELQLDDIFYRWEWSSSTNTNTRLQFQLHVPVGVHAVLEVAHPCTEYLFKDRAGGVYSSSSSIDNAQNKLFLSTYQTVVGKHGWLVVGSGIYHWDFFGRTKKKKKIIYILIEFQIFQIQVLFFFLSCKLYITTTSFSIHTNTLNNFWLLFLKSFVSHFLKNNLKLIVSIEQLKISNQNFYVVTDLLVLKFWYEEKERVLFWMGVTNLLVVQLCYYVEFLVRYLTTTSCGRHWISFVFMFVISPLLPYVFYLASSPRDKLYHMLKAMGLYRSLYGFSWKNDNETKVGEWVTEKKRQYHGFLLQAILESMPQSVIQMTALLYFNQINSLTLFSLFVSLANVSTNGDVNKITMIGQLWLYKALLSIGPLAIYGAIAFPLFIRKIYLQQSSFDDSIMPRFIIILLASCHCLIAMSLFFLASIMGILLLELPLFTLFAFVFNISYRFHVKFCNNNNNNNNNNFVAIVICFALMFKSEDDDKTLEKVMEFVNESNAKYQYCDILRLTLSLCCYHCCRRHSTNQSCCVCLPQRLMTGRNLQAHKGTTDMSKDLLLEDKLLLEYPKLWTQYFNHKFQDIVLRLAAVNWILSAPTVHNHTKLHTFLSGVLIKDTQQEHEKQRKKELQGDWKDGRNLAWKDLTFAHLSVFTKKAGHSTIATCLKDELMSLLTGSKFFPRDRNERKNITTRWIEGMVNVVFPLYLLQRIISIFFPFACLLYALIVSPNCIHIAVLQLSLTVIYTVIIVLLMVAILPYTFWWFWLSWNVLPGYHFVLFFLLFAIPLQLLLQWGFGLNTGEHREIDKITENAKNVYWLVVATSKKVEVVQDVFGPHIAEIVCLYLPPDLTLQQIQQY</sequence>
<feature type="transmembrane region" description="Helical" evidence="1">
    <location>
        <begin position="447"/>
        <end position="472"/>
    </location>
</feature>
<gene>
    <name evidence="3" type="ORF">RFI_09651</name>
</gene>
<dbReference type="Gene3D" id="1.50.10.10">
    <property type="match status" value="1"/>
</dbReference>
<comment type="caution">
    <text evidence="3">The sequence shown here is derived from an EMBL/GenBank/DDBJ whole genome shotgun (WGS) entry which is preliminary data.</text>
</comment>
<keyword evidence="4" id="KW-1185">Reference proteome</keyword>
<feature type="transmembrane region" description="Helical" evidence="1">
    <location>
        <begin position="1071"/>
        <end position="1092"/>
    </location>
</feature>
<dbReference type="GO" id="GO:0005975">
    <property type="term" value="P:carbohydrate metabolic process"/>
    <property type="evidence" value="ECO:0007669"/>
    <property type="project" value="InterPro"/>
</dbReference>
<evidence type="ECO:0000313" key="4">
    <source>
        <dbReference type="Proteomes" id="UP000023152"/>
    </source>
</evidence>
<feature type="transmembrane region" description="Helical" evidence="1">
    <location>
        <begin position="96"/>
        <end position="112"/>
    </location>
</feature>